<sequence>MTTYNIIIYNIRENQNKRNKNTMYRSGVEMEHDDIKAIKCAVCVMGSKKFVLTIMGRESKCWAGEWFTVSELIESPAPCATARPLQDPTAPPSTTTAATAAAGRQSHKEYDRAVAVAMVARGMNGGGSGRAGTDGRRRRRSKRHTSRPCVGQRNNDDDGGGGDDDTHARRAHRHGTPRPPRAQTHAHTSPRTHVRGARGARISSARALRLSYPPPPAETYDDVSAPRRRPAEREVNKVTAAVICDASVTRARQAW</sequence>
<feature type="compositionally biased region" description="Low complexity" evidence="1">
    <location>
        <begin position="199"/>
        <end position="211"/>
    </location>
</feature>
<dbReference type="AlphaFoldDB" id="A0A2S2PB88"/>
<dbReference type="EMBL" id="GGMR01014104">
    <property type="protein sequence ID" value="MBY26723.1"/>
    <property type="molecule type" value="Transcribed_RNA"/>
</dbReference>
<feature type="compositionally biased region" description="Low complexity" evidence="1">
    <location>
        <begin position="92"/>
        <end position="102"/>
    </location>
</feature>
<organism evidence="2">
    <name type="scientific">Schizaphis graminum</name>
    <name type="common">Green bug aphid</name>
    <dbReference type="NCBI Taxonomy" id="13262"/>
    <lineage>
        <taxon>Eukaryota</taxon>
        <taxon>Metazoa</taxon>
        <taxon>Ecdysozoa</taxon>
        <taxon>Arthropoda</taxon>
        <taxon>Hexapoda</taxon>
        <taxon>Insecta</taxon>
        <taxon>Pterygota</taxon>
        <taxon>Neoptera</taxon>
        <taxon>Paraneoptera</taxon>
        <taxon>Hemiptera</taxon>
        <taxon>Sternorrhyncha</taxon>
        <taxon>Aphidomorpha</taxon>
        <taxon>Aphidoidea</taxon>
        <taxon>Aphididae</taxon>
        <taxon>Aphidini</taxon>
        <taxon>Schizaphis</taxon>
    </lineage>
</organism>
<feature type="compositionally biased region" description="Gly residues" evidence="1">
    <location>
        <begin position="123"/>
        <end position="132"/>
    </location>
</feature>
<evidence type="ECO:0000313" key="2">
    <source>
        <dbReference type="EMBL" id="MBY26723.1"/>
    </source>
</evidence>
<protein>
    <submittedName>
        <fullName evidence="2">Uncharacterized protein</fullName>
    </submittedName>
</protein>
<feature type="region of interest" description="Disordered" evidence="1">
    <location>
        <begin position="121"/>
        <end position="234"/>
    </location>
</feature>
<gene>
    <name evidence="2" type="ORF">g.73420</name>
</gene>
<accession>A0A2S2PB88</accession>
<reference evidence="2" key="1">
    <citation type="submission" date="2018-04" db="EMBL/GenBank/DDBJ databases">
        <title>Transcriptome of Schizaphis graminum biotype I.</title>
        <authorList>
            <person name="Scully E.D."/>
            <person name="Geib S.M."/>
            <person name="Palmer N.A."/>
            <person name="Koch K."/>
            <person name="Bradshaw J."/>
            <person name="Heng-Moss T."/>
            <person name="Sarath G."/>
        </authorList>
    </citation>
    <scope>NUCLEOTIDE SEQUENCE</scope>
</reference>
<name>A0A2S2PB88_SCHGA</name>
<feature type="region of interest" description="Disordered" evidence="1">
    <location>
        <begin position="80"/>
        <end position="108"/>
    </location>
</feature>
<proteinExistence type="predicted"/>
<evidence type="ECO:0000256" key="1">
    <source>
        <dbReference type="SAM" id="MobiDB-lite"/>
    </source>
</evidence>
<feature type="compositionally biased region" description="Basic residues" evidence="1">
    <location>
        <begin position="136"/>
        <end position="146"/>
    </location>
</feature>
<feature type="compositionally biased region" description="Basic residues" evidence="1">
    <location>
        <begin position="188"/>
        <end position="198"/>
    </location>
</feature>